<dbReference type="PANTHER" id="PTHR47331">
    <property type="entry name" value="PHD-TYPE DOMAIN-CONTAINING PROTEIN"/>
    <property type="match status" value="1"/>
</dbReference>
<evidence type="ECO:0000259" key="3">
    <source>
        <dbReference type="PROSITE" id="PS50158"/>
    </source>
</evidence>
<keyword evidence="5" id="KW-1185">Reference proteome</keyword>
<feature type="region of interest" description="Disordered" evidence="2">
    <location>
        <begin position="273"/>
        <end position="295"/>
    </location>
</feature>
<dbReference type="Pfam" id="PF03564">
    <property type="entry name" value="DUF1759"/>
    <property type="match status" value="1"/>
</dbReference>
<evidence type="ECO:0000256" key="1">
    <source>
        <dbReference type="PROSITE-ProRule" id="PRU00047"/>
    </source>
</evidence>
<dbReference type="AlphaFoldDB" id="A0A8J2WH56"/>
<dbReference type="InterPro" id="IPR043502">
    <property type="entry name" value="DNA/RNA_pol_sf"/>
</dbReference>
<dbReference type="PROSITE" id="PS50158">
    <property type="entry name" value="ZF_CCHC"/>
    <property type="match status" value="1"/>
</dbReference>
<evidence type="ECO:0000313" key="4">
    <source>
        <dbReference type="EMBL" id="CAH0099268.1"/>
    </source>
</evidence>
<feature type="domain" description="CCHC-type" evidence="3">
    <location>
        <begin position="349"/>
        <end position="362"/>
    </location>
</feature>
<accession>A0A8J2WH56</accession>
<name>A0A8J2WH56_9CRUS</name>
<dbReference type="InterPro" id="IPR001878">
    <property type="entry name" value="Znf_CCHC"/>
</dbReference>
<keyword evidence="1" id="KW-0479">Metal-binding</keyword>
<keyword evidence="1" id="KW-0862">Zinc</keyword>
<proteinExistence type="predicted"/>
<evidence type="ECO:0000313" key="5">
    <source>
        <dbReference type="Proteomes" id="UP000789390"/>
    </source>
</evidence>
<gene>
    <name evidence="4" type="ORF">DGAL_LOCUS1386</name>
</gene>
<dbReference type="InterPro" id="IPR005312">
    <property type="entry name" value="DUF1759"/>
</dbReference>
<feature type="compositionally biased region" description="Basic and acidic residues" evidence="2">
    <location>
        <begin position="80"/>
        <end position="94"/>
    </location>
</feature>
<dbReference type="GO" id="GO:0008270">
    <property type="term" value="F:zinc ion binding"/>
    <property type="evidence" value="ECO:0007669"/>
    <property type="project" value="UniProtKB-KW"/>
</dbReference>
<sequence length="802" mass="89585">MGHLAVTKTKRFAVCLNSTPLTFNSTGGISNQIEPNEANQAKRRRIELEFELEKKKVERSRKMDDLLRNPILSSTPNRNVDPDEKSSKPIEISERPATFTPPSRWPKIIVERFNGDPRKWQRFAHGIHATVRDENIPDSYKLLGLQDNITDDIRKRMGHIFNGSYAFESAWNELEVKYGNPGLIMQAHNQHLLQVQPFKTAFPSNTQRIYVFNRHHLARLKASNPASNRLGENAYSLRPNLPSLRHFDKWIDIAVGAEEYRGIRLSVAGETVNKPASNSHHRQEGGYGQPGSSGYRGPTVLTNGIQEKVAAPQCTVSSANPGHRLEYCKVFKKMLVNKRAALCADNNFCFKCLTQGHYGRNCSRTDVKCKDCGKAHNTLLHGADRQFPSAKSPGNESLTVLTIRAPNQNHIHPVLLAMLPVTVKSNESVAKTFAVLDPGSEATLITTALAETLNLSGPTFRIRFVKLFLVPKISLSPRKIDWPKLKNNWAHLADINLPAIDSSQVGVLIGADQLSAPIQRAIRKSIEDDGPTAILTQFGWSVVGKIPNFLVSGPSKKLCINIHSVSHDEALCNLVEQFHSTESFCTDVYAPVMTSAEDAQVIAVLESSAIFIGCGWQVDLPLRSEGFVFPNNRKQAVSRYYRMERRLSLPKNQHYTDKYNLIINKLIDSGTAVPIDPSRTNKPEGMVWYLPHHFVENPNKPGKIRVVMDCAASFGQVSLNTTQLFRGPSLLPKLVGVLLRSRECLFALSADILAFYHRINVPSKHQSLQRFVFREFGSNKPLQTYQMTTLVFGAVHASTAAI</sequence>
<dbReference type="Proteomes" id="UP000789390">
    <property type="component" value="Unassembled WGS sequence"/>
</dbReference>
<evidence type="ECO:0000256" key="2">
    <source>
        <dbReference type="SAM" id="MobiDB-lite"/>
    </source>
</evidence>
<dbReference type="PANTHER" id="PTHR47331:SF5">
    <property type="entry name" value="RIBONUCLEASE H"/>
    <property type="match status" value="1"/>
</dbReference>
<reference evidence="4" key="1">
    <citation type="submission" date="2021-11" db="EMBL/GenBank/DDBJ databases">
        <authorList>
            <person name="Schell T."/>
        </authorList>
    </citation>
    <scope>NUCLEOTIDE SEQUENCE</scope>
    <source>
        <strain evidence="4">M5</strain>
    </source>
</reference>
<dbReference type="EMBL" id="CAKKLH010000015">
    <property type="protein sequence ID" value="CAH0099268.1"/>
    <property type="molecule type" value="Genomic_DNA"/>
</dbReference>
<dbReference type="SUPFAM" id="SSF56672">
    <property type="entry name" value="DNA/RNA polymerases"/>
    <property type="match status" value="1"/>
</dbReference>
<keyword evidence="1" id="KW-0863">Zinc-finger</keyword>
<dbReference type="OrthoDB" id="6381828at2759"/>
<comment type="caution">
    <text evidence="4">The sequence shown here is derived from an EMBL/GenBank/DDBJ whole genome shotgun (WGS) entry which is preliminary data.</text>
</comment>
<dbReference type="GO" id="GO:0071897">
    <property type="term" value="P:DNA biosynthetic process"/>
    <property type="evidence" value="ECO:0007669"/>
    <property type="project" value="UniProtKB-ARBA"/>
</dbReference>
<organism evidence="4 5">
    <name type="scientific">Daphnia galeata</name>
    <dbReference type="NCBI Taxonomy" id="27404"/>
    <lineage>
        <taxon>Eukaryota</taxon>
        <taxon>Metazoa</taxon>
        <taxon>Ecdysozoa</taxon>
        <taxon>Arthropoda</taxon>
        <taxon>Crustacea</taxon>
        <taxon>Branchiopoda</taxon>
        <taxon>Diplostraca</taxon>
        <taxon>Cladocera</taxon>
        <taxon>Anomopoda</taxon>
        <taxon>Daphniidae</taxon>
        <taxon>Daphnia</taxon>
    </lineage>
</organism>
<protein>
    <recommendedName>
        <fullName evidence="3">CCHC-type domain-containing protein</fullName>
    </recommendedName>
</protein>
<dbReference type="GO" id="GO:0003676">
    <property type="term" value="F:nucleic acid binding"/>
    <property type="evidence" value="ECO:0007669"/>
    <property type="project" value="InterPro"/>
</dbReference>
<feature type="region of interest" description="Disordered" evidence="2">
    <location>
        <begin position="67"/>
        <end position="98"/>
    </location>
</feature>